<dbReference type="PANTHER" id="PTHR46889">
    <property type="entry name" value="TRANSPOSASE INSF FOR INSERTION SEQUENCE IS3B-RELATED"/>
    <property type="match status" value="1"/>
</dbReference>
<reference evidence="3 4" key="1">
    <citation type="submission" date="2019-06" db="EMBL/GenBank/DDBJ databases">
        <title>Metagenome assembled Genome of Spiribacter salinus SL48-SHIP from the microbial mat of Salt Lake 48 (Novosibirsk region, Russia).</title>
        <authorList>
            <person name="Shipova A."/>
            <person name="Rozanov A.S."/>
            <person name="Bryanskaya A.V."/>
            <person name="Peltek S.E."/>
        </authorList>
    </citation>
    <scope>NUCLEOTIDE SEQUENCE [LARGE SCALE GENOMIC DNA]</scope>
    <source>
        <strain evidence="3">SL48-SHIP-2</strain>
    </source>
</reference>
<accession>A0A540V8T8</accession>
<dbReference type="Proteomes" id="UP000315400">
    <property type="component" value="Unassembled WGS sequence"/>
</dbReference>
<evidence type="ECO:0000259" key="2">
    <source>
        <dbReference type="Pfam" id="PF13276"/>
    </source>
</evidence>
<gene>
    <name evidence="3" type="ORF">FKY71_18390</name>
</gene>
<evidence type="ECO:0000313" key="3">
    <source>
        <dbReference type="EMBL" id="TQE93131.1"/>
    </source>
</evidence>
<dbReference type="AlphaFoldDB" id="A0A540V8T8"/>
<dbReference type="InterPro" id="IPR025948">
    <property type="entry name" value="HTH-like_dom"/>
</dbReference>
<feature type="region of interest" description="Disordered" evidence="1">
    <location>
        <begin position="163"/>
        <end position="182"/>
    </location>
</feature>
<feature type="domain" description="HTH-like" evidence="2">
    <location>
        <begin position="15"/>
        <end position="58"/>
    </location>
</feature>
<dbReference type="EMBL" id="VIFK01000493">
    <property type="protein sequence ID" value="TQE93131.1"/>
    <property type="molecule type" value="Genomic_DNA"/>
</dbReference>
<name>A0A540V8T8_9GAMM</name>
<dbReference type="InterPro" id="IPR050900">
    <property type="entry name" value="Transposase_IS3/IS150/IS904"/>
</dbReference>
<protein>
    <submittedName>
        <fullName evidence="3">IS3 family transposase</fullName>
    </submittedName>
</protein>
<sequence length="182" mass="20271">MRRVERRPPVELVKHVSHDIYGRPQIHVDLAAKGWPLGGKRVGRLMRAQGLRGVSRRKGTVTTVAAAERRPQPDLVERDFTATAPDQLYVADITYVPTWADFFVPGHRTGRVQSPRTRLVHGNASAGRTGPRGPGYGAVAATPLRRYPSQRPGQPVHVDRLRPALPTSRRPPFHGLGRRLLR</sequence>
<dbReference type="PANTHER" id="PTHR46889:SF4">
    <property type="entry name" value="TRANSPOSASE INSO FOR INSERTION SEQUENCE ELEMENT IS911B-RELATED"/>
    <property type="match status" value="1"/>
</dbReference>
<evidence type="ECO:0000313" key="4">
    <source>
        <dbReference type="Proteomes" id="UP000315400"/>
    </source>
</evidence>
<organism evidence="3 4">
    <name type="scientific">Spiribacter salinus</name>
    <dbReference type="NCBI Taxonomy" id="1335746"/>
    <lineage>
        <taxon>Bacteria</taxon>
        <taxon>Pseudomonadati</taxon>
        <taxon>Pseudomonadota</taxon>
        <taxon>Gammaproteobacteria</taxon>
        <taxon>Chromatiales</taxon>
        <taxon>Ectothiorhodospiraceae</taxon>
        <taxon>Spiribacter</taxon>
    </lineage>
</organism>
<proteinExistence type="predicted"/>
<evidence type="ECO:0000256" key="1">
    <source>
        <dbReference type="SAM" id="MobiDB-lite"/>
    </source>
</evidence>
<dbReference type="Pfam" id="PF13276">
    <property type="entry name" value="HTH_21"/>
    <property type="match status" value="1"/>
</dbReference>
<comment type="caution">
    <text evidence="3">The sequence shown here is derived from an EMBL/GenBank/DDBJ whole genome shotgun (WGS) entry which is preliminary data.</text>
</comment>